<sequence length="186" mass="20098">MFQKVRSGRNRVRRPQPAAPPFDRVARVAIKEIYCGITNVGGRRWARAGMGPGPGARRRGAGVTHFSGTKPLLLEGAYRIGDRHGRSGGCFSTVSGSIAKKVVYPFRRRTPLIVPMTDIKRECDVLGPSPAPRALSAFGEPGAFASFGVPRKTRLFRLYSDKNKVGSCGGLAVSESFFNMKATSDA</sequence>
<organism evidence="1 2">
    <name type="scientific">Eumeta variegata</name>
    <name type="common">Bagworm moth</name>
    <name type="synonym">Eumeta japonica</name>
    <dbReference type="NCBI Taxonomy" id="151549"/>
    <lineage>
        <taxon>Eukaryota</taxon>
        <taxon>Metazoa</taxon>
        <taxon>Ecdysozoa</taxon>
        <taxon>Arthropoda</taxon>
        <taxon>Hexapoda</taxon>
        <taxon>Insecta</taxon>
        <taxon>Pterygota</taxon>
        <taxon>Neoptera</taxon>
        <taxon>Endopterygota</taxon>
        <taxon>Lepidoptera</taxon>
        <taxon>Glossata</taxon>
        <taxon>Ditrysia</taxon>
        <taxon>Tineoidea</taxon>
        <taxon>Psychidae</taxon>
        <taxon>Oiketicinae</taxon>
        <taxon>Eumeta</taxon>
    </lineage>
</organism>
<keyword evidence="2" id="KW-1185">Reference proteome</keyword>
<gene>
    <name evidence="1" type="ORF">EVAR_4948_1</name>
</gene>
<reference evidence="1 2" key="1">
    <citation type="journal article" date="2019" name="Commun. Biol.">
        <title>The bagworm genome reveals a unique fibroin gene that provides high tensile strength.</title>
        <authorList>
            <person name="Kono N."/>
            <person name="Nakamura H."/>
            <person name="Ohtoshi R."/>
            <person name="Tomita M."/>
            <person name="Numata K."/>
            <person name="Arakawa K."/>
        </authorList>
    </citation>
    <scope>NUCLEOTIDE SEQUENCE [LARGE SCALE GENOMIC DNA]</scope>
</reference>
<evidence type="ECO:0000313" key="2">
    <source>
        <dbReference type="Proteomes" id="UP000299102"/>
    </source>
</evidence>
<proteinExistence type="predicted"/>
<accession>A0A4C1V0I3</accession>
<protein>
    <submittedName>
        <fullName evidence="1">Uncharacterized protein</fullName>
    </submittedName>
</protein>
<evidence type="ECO:0000313" key="1">
    <source>
        <dbReference type="EMBL" id="GBP31712.1"/>
    </source>
</evidence>
<name>A0A4C1V0I3_EUMVA</name>
<dbReference type="Proteomes" id="UP000299102">
    <property type="component" value="Unassembled WGS sequence"/>
</dbReference>
<comment type="caution">
    <text evidence="1">The sequence shown here is derived from an EMBL/GenBank/DDBJ whole genome shotgun (WGS) entry which is preliminary data.</text>
</comment>
<dbReference type="AlphaFoldDB" id="A0A4C1V0I3"/>
<dbReference type="EMBL" id="BGZK01000250">
    <property type="protein sequence ID" value="GBP31712.1"/>
    <property type="molecule type" value="Genomic_DNA"/>
</dbReference>